<evidence type="ECO:0000256" key="2">
    <source>
        <dbReference type="ARBA" id="ARBA00022576"/>
    </source>
</evidence>
<evidence type="ECO:0000256" key="1">
    <source>
        <dbReference type="ARBA" id="ARBA00001933"/>
    </source>
</evidence>
<dbReference type="GO" id="GO:0042802">
    <property type="term" value="F:identical protein binding"/>
    <property type="evidence" value="ECO:0007669"/>
    <property type="project" value="TreeGrafter"/>
</dbReference>
<dbReference type="Proteomes" id="UP000051794">
    <property type="component" value="Unassembled WGS sequence"/>
</dbReference>
<dbReference type="InterPro" id="IPR049704">
    <property type="entry name" value="Aminotrans_3_PPA_site"/>
</dbReference>
<dbReference type="NCBIfam" id="NF002797">
    <property type="entry name" value="PRK02936.1"/>
    <property type="match status" value="1"/>
</dbReference>
<evidence type="ECO:0000313" key="9">
    <source>
        <dbReference type="Proteomes" id="UP000051794"/>
    </source>
</evidence>
<dbReference type="EMBL" id="AZCK01000003">
    <property type="protein sequence ID" value="KRK24361.1"/>
    <property type="molecule type" value="Genomic_DNA"/>
</dbReference>
<dbReference type="InterPro" id="IPR005814">
    <property type="entry name" value="Aminotrans_3"/>
</dbReference>
<evidence type="ECO:0000313" key="8">
    <source>
        <dbReference type="EMBL" id="KRK24361.1"/>
    </source>
</evidence>
<dbReference type="PIRSF" id="PIRSF000521">
    <property type="entry name" value="Transaminase_4ab_Lys_Orn"/>
    <property type="match status" value="1"/>
</dbReference>
<keyword evidence="4 8" id="KW-0808">Transferase</keyword>
<evidence type="ECO:0000256" key="5">
    <source>
        <dbReference type="ARBA" id="ARBA00022898"/>
    </source>
</evidence>
<comment type="cofactor">
    <cofactor evidence="1">
        <name>pyridoxal 5'-phosphate</name>
        <dbReference type="ChEBI" id="CHEBI:597326"/>
    </cofactor>
</comment>
<keyword evidence="3" id="KW-0028">Amino-acid biosynthesis</keyword>
<evidence type="ECO:0000256" key="7">
    <source>
        <dbReference type="RuleBase" id="RU003560"/>
    </source>
</evidence>
<dbReference type="InterPro" id="IPR015424">
    <property type="entry name" value="PyrdxlP-dep_Trfase"/>
</dbReference>
<name>A0A0R1FRG8_9LACO</name>
<evidence type="ECO:0000256" key="6">
    <source>
        <dbReference type="ARBA" id="ARBA00029440"/>
    </source>
</evidence>
<dbReference type="GO" id="GO:0030170">
    <property type="term" value="F:pyridoxal phosphate binding"/>
    <property type="evidence" value="ECO:0007669"/>
    <property type="project" value="InterPro"/>
</dbReference>
<dbReference type="Gene3D" id="3.90.1150.10">
    <property type="entry name" value="Aspartate Aminotransferase, domain 1"/>
    <property type="match status" value="1"/>
</dbReference>
<evidence type="ECO:0000256" key="4">
    <source>
        <dbReference type="ARBA" id="ARBA00022679"/>
    </source>
</evidence>
<gene>
    <name evidence="8" type="ORF">FD43_GL001173</name>
</gene>
<organism evidence="8 9">
    <name type="scientific">Apilactobacillus kunkeei DSM 12361 = ATCC 700308</name>
    <dbReference type="NCBI Taxonomy" id="1423768"/>
    <lineage>
        <taxon>Bacteria</taxon>
        <taxon>Bacillati</taxon>
        <taxon>Bacillota</taxon>
        <taxon>Bacilli</taxon>
        <taxon>Lactobacillales</taxon>
        <taxon>Lactobacillaceae</taxon>
        <taxon>Apilactobacillus</taxon>
    </lineage>
</organism>
<keyword evidence="5 7" id="KW-0663">Pyridoxal phosphate</keyword>
<dbReference type="Pfam" id="PF00202">
    <property type="entry name" value="Aminotran_3"/>
    <property type="match status" value="1"/>
</dbReference>
<protein>
    <submittedName>
        <fullName evidence="8">Acetylornithine aminotransferase</fullName>
    </submittedName>
</protein>
<accession>A0A0R1FRG8</accession>
<evidence type="ECO:0000256" key="3">
    <source>
        <dbReference type="ARBA" id="ARBA00022605"/>
    </source>
</evidence>
<reference evidence="8 9" key="1">
    <citation type="journal article" date="2015" name="Genome Announc.">
        <title>Expanding the biotechnology potential of lactobacilli through comparative genomics of 213 strains and associated genera.</title>
        <authorList>
            <person name="Sun Z."/>
            <person name="Harris H.M."/>
            <person name="McCann A."/>
            <person name="Guo C."/>
            <person name="Argimon S."/>
            <person name="Zhang W."/>
            <person name="Yang X."/>
            <person name="Jeffery I.B."/>
            <person name="Cooney J.C."/>
            <person name="Kagawa T.F."/>
            <person name="Liu W."/>
            <person name="Song Y."/>
            <person name="Salvetti E."/>
            <person name="Wrobel A."/>
            <person name="Rasinkangas P."/>
            <person name="Parkhill J."/>
            <person name="Rea M.C."/>
            <person name="O'Sullivan O."/>
            <person name="Ritari J."/>
            <person name="Douillard F.P."/>
            <person name="Paul Ross R."/>
            <person name="Yang R."/>
            <person name="Briner A.E."/>
            <person name="Felis G.E."/>
            <person name="de Vos W.M."/>
            <person name="Barrangou R."/>
            <person name="Klaenhammer T.R."/>
            <person name="Caufield P.W."/>
            <person name="Cui Y."/>
            <person name="Zhang H."/>
            <person name="O'Toole P.W."/>
        </authorList>
    </citation>
    <scope>NUCLEOTIDE SEQUENCE [LARGE SCALE GENOMIC DNA]</scope>
    <source>
        <strain evidence="8 9">DSM 12361</strain>
    </source>
</reference>
<dbReference type="InterPro" id="IPR015421">
    <property type="entry name" value="PyrdxlP-dep_Trfase_major"/>
</dbReference>
<dbReference type="NCBIfam" id="TIGR00707">
    <property type="entry name" value="argD"/>
    <property type="match status" value="1"/>
</dbReference>
<comment type="caution">
    <text evidence="8">The sequence shown here is derived from an EMBL/GenBank/DDBJ whole genome shotgun (WGS) entry which is preliminary data.</text>
</comment>
<proteinExistence type="inferred from homology"/>
<dbReference type="CDD" id="cd00610">
    <property type="entry name" value="OAT_like"/>
    <property type="match status" value="1"/>
</dbReference>
<dbReference type="PANTHER" id="PTHR11986">
    <property type="entry name" value="AMINOTRANSFERASE CLASS III"/>
    <property type="match status" value="1"/>
</dbReference>
<dbReference type="Gene3D" id="3.40.640.10">
    <property type="entry name" value="Type I PLP-dependent aspartate aminotransferase-like (Major domain)"/>
    <property type="match status" value="1"/>
</dbReference>
<dbReference type="SUPFAM" id="SSF53383">
    <property type="entry name" value="PLP-dependent transferases"/>
    <property type="match status" value="1"/>
</dbReference>
<keyword evidence="2 8" id="KW-0032">Aminotransferase</keyword>
<dbReference type="InterPro" id="IPR015422">
    <property type="entry name" value="PyrdxlP-dep_Trfase_small"/>
</dbReference>
<dbReference type="PATRIC" id="fig|1423768.4.peg.1184"/>
<sequence>MKMMKNVLPTYKYFDIDPMDGNDCHIIDSTGKEYVDFTSGIGVCNLGYSNEEVKTAVGEQLNHIWHTSNLYINSLQDKVAGKLCPKGYLAFLCNSGTEANEAAFKIARKYTHKKKVLAFNFGFHGRTYGSLSLTGYEAIQSGFTPLVPGSEFAEYNDDKALDFIDNDCAAVILEVIQGEGGVNVGKTEWLNKIEAKCHQTNTLLIVDEVQTGMGRTGYKFAFEYAGLHPDIITCAKGLGNGLPVGAMLAKKELASSFGPGSHGNTFGGNKVVMAAANAVLNQMTPEFLDEVKAKGEFLFQELSTQLLSLPNVEKISGRGLMVGIHLSDSIDVAAVIKKLQSNGMLTISARANTLRLLPPLIMDKKTLQWGVQQIKDVLEKEVASC</sequence>
<dbReference type="GO" id="GO:0008483">
    <property type="term" value="F:transaminase activity"/>
    <property type="evidence" value="ECO:0007669"/>
    <property type="project" value="UniProtKB-KW"/>
</dbReference>
<dbReference type="PROSITE" id="PS00600">
    <property type="entry name" value="AA_TRANSFER_CLASS_3"/>
    <property type="match status" value="1"/>
</dbReference>
<dbReference type="AlphaFoldDB" id="A0A0R1FRG8"/>
<comment type="similarity">
    <text evidence="7">Belongs to the class-III pyridoxal-phosphate-dependent aminotransferase family.</text>
</comment>
<dbReference type="GO" id="GO:0006526">
    <property type="term" value="P:L-arginine biosynthetic process"/>
    <property type="evidence" value="ECO:0007669"/>
    <property type="project" value="UniProtKB-ARBA"/>
</dbReference>
<dbReference type="FunFam" id="3.40.640.10:FF:000004">
    <property type="entry name" value="Acetylornithine aminotransferase"/>
    <property type="match status" value="1"/>
</dbReference>
<comment type="pathway">
    <text evidence="6">Amino-acid biosynthesis.</text>
</comment>
<dbReference type="InterPro" id="IPR004636">
    <property type="entry name" value="AcOrn/SuccOrn_fam"/>
</dbReference>
<dbReference type="PANTHER" id="PTHR11986:SF79">
    <property type="entry name" value="ACETYLORNITHINE AMINOTRANSFERASE, MITOCHONDRIAL"/>
    <property type="match status" value="1"/>
</dbReference>
<dbReference type="InterPro" id="IPR050103">
    <property type="entry name" value="Class-III_PLP-dep_AT"/>
</dbReference>
<dbReference type="NCBIfam" id="NF002325">
    <property type="entry name" value="PRK01278.1"/>
    <property type="match status" value="1"/>
</dbReference>